<accession>A0A0A3I3A7</accession>
<dbReference type="eggNOG" id="COG3385">
    <property type="taxonomic scope" value="Bacteria"/>
</dbReference>
<reference evidence="2 3" key="1">
    <citation type="submission" date="2014-02" db="EMBL/GenBank/DDBJ databases">
        <title>Draft genome sequence of Lysinibacillus manganicus DSM 26584T.</title>
        <authorList>
            <person name="Zhang F."/>
            <person name="Wang G."/>
            <person name="Zhang L."/>
        </authorList>
    </citation>
    <scope>NUCLEOTIDE SEQUENCE [LARGE SCALE GENOMIC DNA]</scope>
    <source>
        <strain evidence="2 3">DSM 26584</strain>
    </source>
</reference>
<comment type="caution">
    <text evidence="2">The sequence shown here is derived from an EMBL/GenBank/DDBJ whole genome shotgun (WGS) entry which is preliminary data.</text>
</comment>
<protein>
    <submittedName>
        <fullName evidence="2">Transposase</fullName>
    </submittedName>
</protein>
<sequence length="453" mass="52710">MITKEDYFAQLPKEIKQGFSELNVGYHLRKAHINKLTGYSCFNVFKLVFLLVFQYKNWFRAHQSKKAGDLPGKDTVYRFLNTPTFNWRQFLLSLSSEMIRLLKPLTSDQRVTAFILDDSVYSRNRSKSVELLAKVFDHSTHKYLKGFQMLTLGWTDSASFIPVDFALMSSSKKDSRIQEINETIDKRTSEYKRRAEAIKPKPTVVSDLLDHALNKGIIADYVLMDSWFTQAPLIKTVTDKGLFVIGMVKQLKQRYLYNGQRLTFPELYAKANPSMGKKDILGSIHVTLENGIPAKILFIRNRNKRSEWLAILSTDTTLDNEEIVRIYGMRWDIEVFFKCNKSLLNLEKEFQGRSYDMLISHTTIVYTRYILIAWQMRKEADPKTFGNLFYILCEDVKDMDYLTALQSLIDIFQTLAEAKVVLDMDIFKSQMNKWLAALPSYFKQCLNISRCES</sequence>
<dbReference type="Proteomes" id="UP000030416">
    <property type="component" value="Unassembled WGS sequence"/>
</dbReference>
<organism evidence="2 3">
    <name type="scientific">Ureibacillus manganicus DSM 26584</name>
    <dbReference type="NCBI Taxonomy" id="1384049"/>
    <lineage>
        <taxon>Bacteria</taxon>
        <taxon>Bacillati</taxon>
        <taxon>Bacillota</taxon>
        <taxon>Bacilli</taxon>
        <taxon>Bacillales</taxon>
        <taxon>Caryophanaceae</taxon>
        <taxon>Ureibacillus</taxon>
    </lineage>
</organism>
<dbReference type="SUPFAM" id="SSF53098">
    <property type="entry name" value="Ribonuclease H-like"/>
    <property type="match status" value="1"/>
</dbReference>
<dbReference type="EMBL" id="JPVN01000021">
    <property type="protein sequence ID" value="KGR77163.1"/>
    <property type="molecule type" value="Genomic_DNA"/>
</dbReference>
<evidence type="ECO:0000259" key="1">
    <source>
        <dbReference type="Pfam" id="PF13546"/>
    </source>
</evidence>
<dbReference type="Pfam" id="PF13546">
    <property type="entry name" value="DDE_5"/>
    <property type="match status" value="1"/>
</dbReference>
<name>A0A0A3I3A7_9BACL</name>
<dbReference type="STRING" id="1384049.CD29_15825"/>
<dbReference type="AlphaFoldDB" id="A0A0A3I3A7"/>
<gene>
    <name evidence="2" type="ORF">CD29_15825</name>
</gene>
<keyword evidence="3" id="KW-1185">Reference proteome</keyword>
<dbReference type="InterPro" id="IPR012337">
    <property type="entry name" value="RNaseH-like_sf"/>
</dbReference>
<dbReference type="Gene3D" id="3.90.350.10">
    <property type="entry name" value="Transposase Inhibitor Protein From Tn5, Chain A, domain 1"/>
    <property type="match status" value="1"/>
</dbReference>
<evidence type="ECO:0000313" key="2">
    <source>
        <dbReference type="EMBL" id="KGR77163.1"/>
    </source>
</evidence>
<feature type="domain" description="Transposase IS701-like DDE" evidence="1">
    <location>
        <begin position="73"/>
        <end position="251"/>
    </location>
</feature>
<dbReference type="RefSeq" id="WP_036188698.1">
    <property type="nucleotide sequence ID" value="NZ_AVDA01000021.1"/>
</dbReference>
<proteinExistence type="predicted"/>
<dbReference type="OrthoDB" id="29496at2"/>
<dbReference type="InterPro" id="IPR038721">
    <property type="entry name" value="IS701-like_DDE_dom"/>
</dbReference>
<evidence type="ECO:0000313" key="3">
    <source>
        <dbReference type="Proteomes" id="UP000030416"/>
    </source>
</evidence>